<protein>
    <recommendedName>
        <fullName evidence="3">beta-lactamase</fullName>
        <ecNumber evidence="3">3.5.2.6</ecNumber>
    </recommendedName>
</protein>
<gene>
    <name evidence="6" type="ORF">SAMN04488109_4207</name>
</gene>
<keyword evidence="4" id="KW-0732">Signal</keyword>
<dbReference type="InterPro" id="IPR012338">
    <property type="entry name" value="Beta-lactam/transpept-like"/>
</dbReference>
<feature type="chain" id="PRO_5012974386" description="beta-lactamase" evidence="4">
    <location>
        <begin position="24"/>
        <end position="300"/>
    </location>
</feature>
<comment type="similarity">
    <text evidence="2">Belongs to the class-A beta-lactamase family.</text>
</comment>
<feature type="domain" description="Beta-lactamase class A catalytic" evidence="5">
    <location>
        <begin position="44"/>
        <end position="270"/>
    </location>
</feature>
<dbReference type="Proteomes" id="UP000184212">
    <property type="component" value="Unassembled WGS sequence"/>
</dbReference>
<sequence>MKMNVITLTTILFLLTLTAPATAQPPRLRGEMARITGSLSANVGVAVLNLDTGDTLTWRGHNRFPMQSVFKFPLAIMVLHEIDRGALTLDQKIHLRKEDMMLNTWSPMATKYPEGNVDLALSEILRYTVSQSDNSGCDVLFRLMGGPRKVNDFLHGLGITQIAIAATETEMHASWPVQFTNWCEPAAMTALLKQFDRGKILSPSSREFLWKLMVETSTGPKRIKGLLPEGTVVAHKTGTGDFNAEGVLGAFNDVGIVVLPDGSHVAIVVYISGTKEKDAAKLDLVIAQISRAVYDQYTNR</sequence>
<dbReference type="Gene3D" id="3.40.710.10">
    <property type="entry name" value="DD-peptidase/beta-lactamase superfamily"/>
    <property type="match status" value="1"/>
</dbReference>
<proteinExistence type="inferred from homology"/>
<evidence type="ECO:0000256" key="1">
    <source>
        <dbReference type="ARBA" id="ARBA00001526"/>
    </source>
</evidence>
<dbReference type="PANTHER" id="PTHR35333">
    <property type="entry name" value="BETA-LACTAMASE"/>
    <property type="match status" value="1"/>
</dbReference>
<feature type="signal peptide" evidence="4">
    <location>
        <begin position="1"/>
        <end position="23"/>
    </location>
</feature>
<dbReference type="AlphaFoldDB" id="A0A1M5TPR8"/>
<keyword evidence="7" id="KW-1185">Reference proteome</keyword>
<evidence type="ECO:0000313" key="7">
    <source>
        <dbReference type="Proteomes" id="UP000184212"/>
    </source>
</evidence>
<dbReference type="EMBL" id="FQWQ01000003">
    <property type="protein sequence ID" value="SHH52752.1"/>
    <property type="molecule type" value="Genomic_DNA"/>
</dbReference>
<dbReference type="EC" id="3.5.2.6" evidence="3"/>
<dbReference type="STRING" id="947013.SAMN04488109_4207"/>
<name>A0A1M5TPR8_9BACT</name>
<dbReference type="NCBIfam" id="NF033103">
    <property type="entry name" value="bla_class_A"/>
    <property type="match status" value="1"/>
</dbReference>
<evidence type="ECO:0000313" key="6">
    <source>
        <dbReference type="EMBL" id="SHH52752.1"/>
    </source>
</evidence>
<dbReference type="PANTHER" id="PTHR35333:SF3">
    <property type="entry name" value="BETA-LACTAMASE-TYPE TRANSPEPTIDASE FOLD CONTAINING PROTEIN"/>
    <property type="match status" value="1"/>
</dbReference>
<dbReference type="InterPro" id="IPR000871">
    <property type="entry name" value="Beta-lactam_class-A"/>
</dbReference>
<dbReference type="GO" id="GO:0008800">
    <property type="term" value="F:beta-lactamase activity"/>
    <property type="evidence" value="ECO:0007669"/>
    <property type="project" value="UniProtKB-EC"/>
</dbReference>
<dbReference type="GO" id="GO:0046677">
    <property type="term" value="P:response to antibiotic"/>
    <property type="evidence" value="ECO:0007669"/>
    <property type="project" value="InterPro"/>
</dbReference>
<organism evidence="6 7">
    <name type="scientific">Chryseolinea serpens</name>
    <dbReference type="NCBI Taxonomy" id="947013"/>
    <lineage>
        <taxon>Bacteria</taxon>
        <taxon>Pseudomonadati</taxon>
        <taxon>Bacteroidota</taxon>
        <taxon>Cytophagia</taxon>
        <taxon>Cytophagales</taxon>
        <taxon>Fulvivirgaceae</taxon>
        <taxon>Chryseolinea</taxon>
    </lineage>
</organism>
<dbReference type="NCBIfam" id="NF012099">
    <property type="entry name" value="SubclassA2"/>
    <property type="match status" value="1"/>
</dbReference>
<dbReference type="GO" id="GO:0030655">
    <property type="term" value="P:beta-lactam antibiotic catabolic process"/>
    <property type="evidence" value="ECO:0007669"/>
    <property type="project" value="InterPro"/>
</dbReference>
<dbReference type="SUPFAM" id="SSF56601">
    <property type="entry name" value="beta-lactamase/transpeptidase-like"/>
    <property type="match status" value="1"/>
</dbReference>
<dbReference type="PRINTS" id="PR00118">
    <property type="entry name" value="BLACTAMASEA"/>
</dbReference>
<evidence type="ECO:0000256" key="3">
    <source>
        <dbReference type="ARBA" id="ARBA00012865"/>
    </source>
</evidence>
<dbReference type="InterPro" id="IPR045155">
    <property type="entry name" value="Beta-lactam_cat"/>
</dbReference>
<accession>A0A1M5TPR8</accession>
<comment type="catalytic activity">
    <reaction evidence="1">
        <text>a beta-lactam + H2O = a substituted beta-amino acid</text>
        <dbReference type="Rhea" id="RHEA:20401"/>
        <dbReference type="ChEBI" id="CHEBI:15377"/>
        <dbReference type="ChEBI" id="CHEBI:35627"/>
        <dbReference type="ChEBI" id="CHEBI:140347"/>
        <dbReference type="EC" id="3.5.2.6"/>
    </reaction>
</comment>
<dbReference type="Pfam" id="PF13354">
    <property type="entry name" value="Beta-lactamase2"/>
    <property type="match status" value="1"/>
</dbReference>
<evidence type="ECO:0000256" key="2">
    <source>
        <dbReference type="ARBA" id="ARBA00009009"/>
    </source>
</evidence>
<evidence type="ECO:0000256" key="4">
    <source>
        <dbReference type="SAM" id="SignalP"/>
    </source>
</evidence>
<evidence type="ECO:0000259" key="5">
    <source>
        <dbReference type="Pfam" id="PF13354"/>
    </source>
</evidence>
<reference evidence="6 7" key="1">
    <citation type="submission" date="2016-11" db="EMBL/GenBank/DDBJ databases">
        <authorList>
            <person name="Jaros S."/>
            <person name="Januszkiewicz K."/>
            <person name="Wedrychowicz H."/>
        </authorList>
    </citation>
    <scope>NUCLEOTIDE SEQUENCE [LARGE SCALE GENOMIC DNA]</scope>
    <source>
        <strain evidence="6 7">DSM 24574</strain>
    </source>
</reference>